<sequence length="76" mass="8728">MTAQEIKEFCKEQGLTYKQLAELIGMTEPSLKTALSIDKISNQIEASMNLLKTIKKQEQELKEFKTLKEILKKALK</sequence>
<organism evidence="1">
    <name type="scientific">Campylobacter jejuni</name>
    <dbReference type="NCBI Taxonomy" id="197"/>
    <lineage>
        <taxon>Bacteria</taxon>
        <taxon>Pseudomonadati</taxon>
        <taxon>Campylobacterota</taxon>
        <taxon>Epsilonproteobacteria</taxon>
        <taxon>Campylobacterales</taxon>
        <taxon>Campylobacteraceae</taxon>
        <taxon>Campylobacter</taxon>
    </lineage>
</organism>
<dbReference type="RefSeq" id="WP_087686009.1">
    <property type="nucleotide sequence ID" value="NZ_NFMT01000047.1"/>
</dbReference>
<dbReference type="InterPro" id="IPR010982">
    <property type="entry name" value="Lambda_DNA-bd_dom_sf"/>
</dbReference>
<gene>
    <name evidence="1" type="ORF">DVI07_06675</name>
</gene>
<evidence type="ECO:0000313" key="1">
    <source>
        <dbReference type="EMBL" id="EAL7781414.1"/>
    </source>
</evidence>
<proteinExistence type="predicted"/>
<name>A0A6C7LMJ2_CAMJU</name>
<dbReference type="Gene3D" id="1.10.260.40">
    <property type="entry name" value="lambda repressor-like DNA-binding domains"/>
    <property type="match status" value="1"/>
</dbReference>
<comment type="caution">
    <text evidence="1">The sequence shown here is derived from an EMBL/GenBank/DDBJ whole genome shotgun (WGS) entry which is preliminary data.</text>
</comment>
<reference evidence="1" key="1">
    <citation type="submission" date="2018-07" db="EMBL/GenBank/DDBJ databases">
        <authorList>
            <consortium name="PulseNet: The National Subtyping Network for Foodborne Disease Surveillance"/>
            <person name="Tarr C.L."/>
            <person name="Trees E."/>
            <person name="Katz L.S."/>
            <person name="Carleton-Romer H.A."/>
            <person name="Stroika S."/>
            <person name="Kucerova Z."/>
            <person name="Roache K.F."/>
            <person name="Sabol A.L."/>
            <person name="Besser J."/>
            <person name="Gerner-Smidt P."/>
        </authorList>
    </citation>
    <scope>NUCLEOTIDE SEQUENCE</scope>
    <source>
        <strain evidence="1">PNUSAC005229</strain>
    </source>
</reference>
<dbReference type="SUPFAM" id="SSF47413">
    <property type="entry name" value="lambda repressor-like DNA-binding domains"/>
    <property type="match status" value="1"/>
</dbReference>
<accession>A0A6C7LMJ2</accession>
<dbReference type="EMBL" id="AACRDA010000010">
    <property type="protein sequence ID" value="EAL7781414.1"/>
    <property type="molecule type" value="Genomic_DNA"/>
</dbReference>
<protein>
    <submittedName>
        <fullName evidence="1">XRE family transcriptional regulator</fullName>
    </submittedName>
</protein>
<dbReference type="GO" id="GO:0003677">
    <property type="term" value="F:DNA binding"/>
    <property type="evidence" value="ECO:0007669"/>
    <property type="project" value="InterPro"/>
</dbReference>
<dbReference type="AlphaFoldDB" id="A0A6C7LMJ2"/>